<dbReference type="Pfam" id="PF05567">
    <property type="entry name" value="T4P_PilY1"/>
    <property type="match status" value="1"/>
</dbReference>
<gene>
    <name evidence="4" type="ORF">EZJ17_00775</name>
</gene>
<dbReference type="InterPro" id="IPR013320">
    <property type="entry name" value="ConA-like_dom_sf"/>
</dbReference>
<dbReference type="Gene3D" id="2.60.120.200">
    <property type="match status" value="1"/>
</dbReference>
<dbReference type="RefSeq" id="WP_151085908.1">
    <property type="nucleotide sequence ID" value="NZ_CP038018.1"/>
</dbReference>
<evidence type="ECO:0000256" key="1">
    <source>
        <dbReference type="ARBA" id="ARBA00022723"/>
    </source>
</evidence>
<dbReference type="GO" id="GO:0046872">
    <property type="term" value="F:metal ion binding"/>
    <property type="evidence" value="ECO:0007669"/>
    <property type="project" value="UniProtKB-KW"/>
</dbReference>
<dbReference type="KEGG" id="eex:EZJ17_00775"/>
<dbReference type="AlphaFoldDB" id="A0AAX1F5T2"/>
<sequence>MKTTTRKQQANVGKRITPTYQALVAALMAVYIPQVHGDTPFNGVIEENFSGGTTTNKWLMPLPGDGFKNPWDPSSPSPTVINSACLTAGTQSSKPTATVAGSPPRCTGVQDNLGKGVLRLTPAQNQVVGGIVSDFTFGTQEGVEITFITYTWGGSGADGMTFFLADGSKPATLGASGGSIGYSCTNENPIFSGVYGGYMGIGIDEWGNFVYKHDNTTTGAPGLSQRLPNTIGIRGAGSINHTYISKHLLQEIYTKFGWGTVPASVQNNWTNLWTSKAGFGQWAINAPSYRRFVNVCKTGQLTIDSAYLPSGQGALVLSDKATDPRLKLYNYQYFAHKQLPRRFATESAHSRDQAVPMLYKIRITPNGKASVWISYNGGDFQPVMTDFDIVAANGPLPKSFRFGFMGATGGAHNNHEVLCFKATPATQSEGSADVNLPDAKLASDSQVYLSFFNKVHWYGNLTAQNILRKPNGTYAVQPGANWDAACVLTGGPCERKGNQIVNKQPVRKFFTWTGTAGAALEWSNISPSQQAALSSPGEPAGMGEARLAYLKGDTSREVGQPNGVFRPRKKLLGDIINSSPVWLGYPNNKNYLSAPRWRDSRYLGAAMQENNGQPYTTFANSNRTRTNIVYAGSNDGFLHAFRSGSYNAAGQFQTANNDGQEMFAYIPGAVLSRIHNKTNAGLDLFSPQYAHNYYNDAPVGTGDVFYGGSWHTWVMGGLGAGGDTIYALDVTNPDSFNASNVIGEWSRSSGGEWSNLGNTYGTPVFGRFHDGNWGAVFGNGWCSTTDAANGNCTASNGPAGIYVMSINQSTGKPSFKFISTGEAGTPDAPNGIAYVTPVDLDGDNIYDYAYAGDIKGNVWRFNLLSQNSNGWTVQPQKLFTAPAVQPISTKIIVTRMGRNGASGDVILNFGTGMRKEGYLGTKTTYATGQQSIYGIRDKTALAFNPAAGTTAAQVNRSQMQAQVIHEGGKKDQLSNMNVDWNTKSGWYLDLTRVTINGKVEYEQVIYNPYLERGKYLIVNTFIDGSNPALSCNVIQSSGYTYPLNAVTGSGLRGFFDGNFNGSSYRKQLNAVGSPLLLKTTDGKLLLLTKDSQGNVNLHEVYLPETPSIRRISWREIF</sequence>
<dbReference type="Proteomes" id="UP000326695">
    <property type="component" value="Chromosome"/>
</dbReference>
<name>A0AAX1F5T2_9NEIS</name>
<reference evidence="5" key="1">
    <citation type="journal article" date="2019" name="J. Anim. Genet.">
        <title>Description and whole genome sequencing of Eikenella exigua sp. nov., isolated from brain abscess and blood.</title>
        <authorList>
            <person name="Stormo K.A."/>
            <person name="Nygaard R.M."/>
            <person name="Bruvold T.S."/>
            <person name="Dimmen G."/>
            <person name="Lindemann P.C."/>
            <person name="Jordal S."/>
            <person name="Kommedal O."/>
        </authorList>
    </citation>
    <scope>NUCLEOTIDE SEQUENCE [LARGE SCALE GENOMIC DNA]</scope>
    <source>
        <strain evidence="5">PXX</strain>
    </source>
</reference>
<evidence type="ECO:0000313" key="4">
    <source>
        <dbReference type="EMBL" id="QED91319.1"/>
    </source>
</evidence>
<accession>A0AAX1F5T2</accession>
<keyword evidence="5" id="KW-1185">Reference proteome</keyword>
<dbReference type="InterPro" id="IPR008707">
    <property type="entry name" value="B-propeller_PilY1"/>
</dbReference>
<protein>
    <recommendedName>
        <fullName evidence="3">PilY1 beta-propeller domain-containing protein</fullName>
    </recommendedName>
</protein>
<dbReference type="EMBL" id="CP038018">
    <property type="protein sequence ID" value="QED91319.1"/>
    <property type="molecule type" value="Genomic_DNA"/>
</dbReference>
<keyword evidence="1" id="KW-0479">Metal-binding</keyword>
<feature type="domain" description="PilY1 beta-propeller" evidence="3">
    <location>
        <begin position="572"/>
        <end position="968"/>
    </location>
</feature>
<dbReference type="SUPFAM" id="SSF49899">
    <property type="entry name" value="Concanavalin A-like lectins/glucanases"/>
    <property type="match status" value="1"/>
</dbReference>
<evidence type="ECO:0000256" key="2">
    <source>
        <dbReference type="ARBA" id="ARBA00022837"/>
    </source>
</evidence>
<organism evidence="4 5">
    <name type="scientific">Eikenella exigua</name>
    <dbReference type="NCBI Taxonomy" id="2528037"/>
    <lineage>
        <taxon>Bacteria</taxon>
        <taxon>Pseudomonadati</taxon>
        <taxon>Pseudomonadota</taxon>
        <taxon>Betaproteobacteria</taxon>
        <taxon>Neisseriales</taxon>
        <taxon>Neisseriaceae</taxon>
        <taxon>Eikenella</taxon>
    </lineage>
</organism>
<proteinExistence type="predicted"/>
<evidence type="ECO:0000313" key="5">
    <source>
        <dbReference type="Proteomes" id="UP000326695"/>
    </source>
</evidence>
<keyword evidence="2" id="KW-0106">Calcium</keyword>
<evidence type="ECO:0000259" key="3">
    <source>
        <dbReference type="Pfam" id="PF05567"/>
    </source>
</evidence>